<dbReference type="RefSeq" id="WP_246388373.1">
    <property type="nucleotide sequence ID" value="NZ_JACIJO010000002.1"/>
</dbReference>
<evidence type="ECO:0000313" key="1">
    <source>
        <dbReference type="EMBL" id="MBB6326098.1"/>
    </source>
</evidence>
<comment type="caution">
    <text evidence="1">The sequence shown here is derived from an EMBL/GenBank/DDBJ whole genome shotgun (WGS) entry which is preliminary data.</text>
</comment>
<protein>
    <recommendedName>
        <fullName evidence="3">DUF4249 domain-containing protein</fullName>
    </recommendedName>
</protein>
<dbReference type="EMBL" id="JACIJO010000002">
    <property type="protein sequence ID" value="MBB6326098.1"/>
    <property type="molecule type" value="Genomic_DNA"/>
</dbReference>
<sequence length="348" mass="38854">MKKYLYLAVIVLFGCIEPYDVSIEDGPQLLTIEGMVTNGSGPHIIKLSRSDTYGSVFEGLIRPVAGATVIIRDDLGGVTFLNEDNENRGSYLTSAAFSGEVGRSYTLQIQLLDGKVYTSLPEKLTAVPEIQELGFRVERVPVQGELNDDSAIQLVAAFQDPADENNFYYWRKGESVYVLETRPDLYHEPPPSRAPAPKDCCEVCFKSEQTSNSSIFIAQDDNFNGLTTRLPVAVILDDGLRFLNTFRVDLEQYSISQEAYRFLRLVKQQAELSGSVFDPPPANIRGNMISLDNPDEVVLGFFMAAGETSRRIYINESELDYKQPRAIIPDDCRVVENSQLDPPADWNP</sequence>
<evidence type="ECO:0000313" key="2">
    <source>
        <dbReference type="Proteomes" id="UP000588604"/>
    </source>
</evidence>
<accession>A0A841MU26</accession>
<reference evidence="1 2" key="1">
    <citation type="submission" date="2020-08" db="EMBL/GenBank/DDBJ databases">
        <title>Genomic Encyclopedia of Type Strains, Phase IV (KMG-IV): sequencing the most valuable type-strain genomes for metagenomic binning, comparative biology and taxonomic classification.</title>
        <authorList>
            <person name="Goeker M."/>
        </authorList>
    </citation>
    <scope>NUCLEOTIDE SEQUENCE [LARGE SCALE GENOMIC DNA]</scope>
    <source>
        <strain evidence="1 2">DSM 102044</strain>
    </source>
</reference>
<evidence type="ECO:0008006" key="3">
    <source>
        <dbReference type="Google" id="ProtNLM"/>
    </source>
</evidence>
<dbReference type="PROSITE" id="PS51257">
    <property type="entry name" value="PROKAR_LIPOPROTEIN"/>
    <property type="match status" value="1"/>
</dbReference>
<gene>
    <name evidence="1" type="ORF">FHS59_001726</name>
</gene>
<dbReference type="Proteomes" id="UP000588604">
    <property type="component" value="Unassembled WGS sequence"/>
</dbReference>
<dbReference type="InterPro" id="IPR025345">
    <property type="entry name" value="DUF4249"/>
</dbReference>
<proteinExistence type="predicted"/>
<dbReference type="Pfam" id="PF14054">
    <property type="entry name" value="DUF4249"/>
    <property type="match status" value="1"/>
</dbReference>
<organism evidence="1 2">
    <name type="scientific">Algoriphagus iocasae</name>
    <dbReference type="NCBI Taxonomy" id="1836499"/>
    <lineage>
        <taxon>Bacteria</taxon>
        <taxon>Pseudomonadati</taxon>
        <taxon>Bacteroidota</taxon>
        <taxon>Cytophagia</taxon>
        <taxon>Cytophagales</taxon>
        <taxon>Cyclobacteriaceae</taxon>
        <taxon>Algoriphagus</taxon>
    </lineage>
</organism>
<name>A0A841MU26_9BACT</name>
<keyword evidence="2" id="KW-1185">Reference proteome</keyword>
<dbReference type="AlphaFoldDB" id="A0A841MU26"/>